<dbReference type="Pfam" id="PF18223">
    <property type="entry name" value="PilJ_C"/>
    <property type="match status" value="1"/>
</dbReference>
<keyword evidence="4" id="KW-1185">Reference proteome</keyword>
<evidence type="ECO:0000256" key="1">
    <source>
        <dbReference type="SAM" id="MobiDB-lite"/>
    </source>
</evidence>
<feature type="compositionally biased region" description="Low complexity" evidence="1">
    <location>
        <begin position="133"/>
        <end position="156"/>
    </location>
</feature>
<gene>
    <name evidence="3" type="ORF">EDD78_10271</name>
</gene>
<protein>
    <recommendedName>
        <fullName evidence="2">Pilin PilJ C-terminal domain-containing protein</fullName>
    </recommendedName>
</protein>
<dbReference type="EMBL" id="SLUK01000002">
    <property type="protein sequence ID" value="TCL44454.1"/>
    <property type="molecule type" value="Genomic_DNA"/>
</dbReference>
<comment type="caution">
    <text evidence="3">The sequence shown here is derived from an EMBL/GenBank/DDBJ whole genome shotgun (WGS) entry which is preliminary data.</text>
</comment>
<proteinExistence type="predicted"/>
<evidence type="ECO:0000313" key="4">
    <source>
        <dbReference type="Proteomes" id="UP000294682"/>
    </source>
</evidence>
<dbReference type="AlphaFoldDB" id="A0A9X8UKU3"/>
<feature type="region of interest" description="Disordered" evidence="1">
    <location>
        <begin position="429"/>
        <end position="527"/>
    </location>
</feature>
<feature type="region of interest" description="Disordered" evidence="1">
    <location>
        <begin position="94"/>
        <end position="240"/>
    </location>
</feature>
<feature type="compositionally biased region" description="Acidic residues" evidence="1">
    <location>
        <begin position="437"/>
        <end position="468"/>
    </location>
</feature>
<reference evidence="3 4" key="1">
    <citation type="submission" date="2019-03" db="EMBL/GenBank/DDBJ databases">
        <title>Genomic Encyclopedia of Type Strains, Phase IV (KMG-IV): sequencing the most valuable type-strain genomes for metagenomic binning, comparative biology and taxonomic classification.</title>
        <authorList>
            <person name="Goeker M."/>
        </authorList>
    </citation>
    <scope>NUCLEOTIDE SEQUENCE [LARGE SCALE GENOMIC DNA]</scope>
    <source>
        <strain evidence="3 4">DSM 100433</strain>
    </source>
</reference>
<accession>A0A9X8UKU3</accession>
<feature type="compositionally biased region" description="Acidic residues" evidence="1">
    <location>
        <begin position="495"/>
        <end position="527"/>
    </location>
</feature>
<dbReference type="RefSeq" id="WP_132083902.1">
    <property type="nucleotide sequence ID" value="NZ_SLUK01000002.1"/>
</dbReference>
<feature type="compositionally biased region" description="Basic and acidic residues" evidence="1">
    <location>
        <begin position="171"/>
        <end position="195"/>
    </location>
</feature>
<feature type="domain" description="Pilin PilJ C-terminal" evidence="2">
    <location>
        <begin position="278"/>
        <end position="363"/>
    </location>
</feature>
<evidence type="ECO:0000259" key="2">
    <source>
        <dbReference type="Pfam" id="PF18223"/>
    </source>
</evidence>
<sequence>MKKNNRRIAEATASLLLCMAILLTGVRAENLQGARKVIRTAAAPASKHVSLPTEELSEERIPLASPEEVFGQNASSSAPVVTIPETAVPAAASITTQDDTGDDDSAAASAPKASSRTSKPSSYWGETTPSRKSSGNSSNTTGTGDLSGNDDNANDGNNEDSKPVPPVAKPDGNDDNKPGDNDNKEDDKNDEKDPTIGDTGSENDPGTDDNDPSTGDNDKDPDTGDNDKDPDTGDKDPGADLTSTVAIKWLGNTNDLLGEFYALDSAKEKQELLGIKDNNFSNDSFRRKLHRENGDSWEKLESEIVAATQYQQGRTMYVQPYLINRKGSQFDVVIYANTSTDAIGQWTTNLIYDSDSEIWYEYVKKHPYNNSREAYKLNYANNMSWSELRDEILSDENWVAIDGSAAQPAVLSMSRSIVALNATPIDQEEITIGASEEAGEMEETIDEVEEETESETEEEEDEDSEDEDEAHKIGSIVAIPEEETGSPVIEKEEATELEDEQTEEEEATDEPEETSSEEDAPSDETEE</sequence>
<dbReference type="InterPro" id="IPR040599">
    <property type="entry name" value="PilJ_C"/>
</dbReference>
<dbReference type="Gene3D" id="3.30.1690.20">
    <property type="match status" value="1"/>
</dbReference>
<name>A0A9X8UKU3_9FIRM</name>
<organism evidence="3 4">
    <name type="scientific">Harryflintia acetispora</name>
    <dbReference type="NCBI Taxonomy" id="1849041"/>
    <lineage>
        <taxon>Bacteria</taxon>
        <taxon>Bacillati</taxon>
        <taxon>Bacillota</taxon>
        <taxon>Clostridia</taxon>
        <taxon>Eubacteriales</taxon>
        <taxon>Oscillospiraceae</taxon>
        <taxon>Harryflintia</taxon>
    </lineage>
</organism>
<feature type="compositionally biased region" description="Basic and acidic residues" evidence="1">
    <location>
        <begin position="216"/>
        <end position="238"/>
    </location>
</feature>
<feature type="compositionally biased region" description="Low complexity" evidence="1">
    <location>
        <begin position="106"/>
        <end position="122"/>
    </location>
</feature>
<evidence type="ECO:0000313" key="3">
    <source>
        <dbReference type="EMBL" id="TCL44454.1"/>
    </source>
</evidence>
<dbReference type="Proteomes" id="UP000294682">
    <property type="component" value="Unassembled WGS sequence"/>
</dbReference>